<protein>
    <submittedName>
        <fullName evidence="2">Uncharacterized protein</fullName>
    </submittedName>
</protein>
<sequence>MTTHILTDVDPRRLVHYMKGGERQAWPKVHMIANRMAIEVAIAEGHRKREEQMQWERSREGRMQTNLSLGGVGMPDDEDDDHLLEDASDPDADLRS</sequence>
<dbReference type="EMBL" id="KQ965766">
    <property type="protein sequence ID" value="KXS14852.1"/>
    <property type="molecule type" value="Genomic_DNA"/>
</dbReference>
<feature type="compositionally biased region" description="Acidic residues" evidence="1">
    <location>
        <begin position="75"/>
        <end position="96"/>
    </location>
</feature>
<feature type="region of interest" description="Disordered" evidence="1">
    <location>
        <begin position="46"/>
        <end position="96"/>
    </location>
</feature>
<evidence type="ECO:0000313" key="3">
    <source>
        <dbReference type="Proteomes" id="UP000070544"/>
    </source>
</evidence>
<dbReference type="Proteomes" id="UP000070544">
    <property type="component" value="Unassembled WGS sequence"/>
</dbReference>
<gene>
    <name evidence="2" type="ORF">M427DRAFT_57256</name>
</gene>
<organism evidence="2 3">
    <name type="scientific">Gonapodya prolifera (strain JEL478)</name>
    <name type="common">Monoblepharis prolifera</name>
    <dbReference type="NCBI Taxonomy" id="1344416"/>
    <lineage>
        <taxon>Eukaryota</taxon>
        <taxon>Fungi</taxon>
        <taxon>Fungi incertae sedis</taxon>
        <taxon>Chytridiomycota</taxon>
        <taxon>Chytridiomycota incertae sedis</taxon>
        <taxon>Monoblepharidomycetes</taxon>
        <taxon>Monoblepharidales</taxon>
        <taxon>Gonapodyaceae</taxon>
        <taxon>Gonapodya</taxon>
    </lineage>
</organism>
<proteinExistence type="predicted"/>
<dbReference type="OrthoDB" id="15478at2759"/>
<reference evidence="2 3" key="1">
    <citation type="journal article" date="2015" name="Genome Biol. Evol.">
        <title>Phylogenomic analyses indicate that early fungi evolved digesting cell walls of algal ancestors of land plants.</title>
        <authorList>
            <person name="Chang Y."/>
            <person name="Wang S."/>
            <person name="Sekimoto S."/>
            <person name="Aerts A.L."/>
            <person name="Choi C."/>
            <person name="Clum A."/>
            <person name="LaButti K.M."/>
            <person name="Lindquist E.A."/>
            <person name="Yee Ngan C."/>
            <person name="Ohm R.A."/>
            <person name="Salamov A.A."/>
            <person name="Grigoriev I.V."/>
            <person name="Spatafora J.W."/>
            <person name="Berbee M.L."/>
        </authorList>
    </citation>
    <scope>NUCLEOTIDE SEQUENCE [LARGE SCALE GENOMIC DNA]</scope>
    <source>
        <strain evidence="2 3">JEL478</strain>
    </source>
</reference>
<name>A0A139ADG2_GONPJ</name>
<evidence type="ECO:0000313" key="2">
    <source>
        <dbReference type="EMBL" id="KXS14852.1"/>
    </source>
</evidence>
<evidence type="ECO:0000256" key="1">
    <source>
        <dbReference type="SAM" id="MobiDB-lite"/>
    </source>
</evidence>
<feature type="compositionally biased region" description="Basic and acidic residues" evidence="1">
    <location>
        <begin position="46"/>
        <end position="62"/>
    </location>
</feature>
<keyword evidence="3" id="KW-1185">Reference proteome</keyword>
<accession>A0A139ADG2</accession>
<dbReference type="AlphaFoldDB" id="A0A139ADG2"/>